<dbReference type="SMART" id="SM00418">
    <property type="entry name" value="HTH_ARSR"/>
    <property type="match status" value="1"/>
</dbReference>
<dbReference type="AlphaFoldDB" id="A0A7K0CDI7"/>
<dbReference type="InterPro" id="IPR036388">
    <property type="entry name" value="WH-like_DNA-bd_sf"/>
</dbReference>
<dbReference type="Proteomes" id="UP000466345">
    <property type="component" value="Unassembled WGS sequence"/>
</dbReference>
<dbReference type="OrthoDB" id="3808065at2"/>
<protein>
    <recommendedName>
        <fullName evidence="4">HTH arsR-type domain-containing protein</fullName>
    </recommendedName>
</protein>
<accession>A0A7K0CDI7</accession>
<dbReference type="InterPro" id="IPR051011">
    <property type="entry name" value="Metal_resp_trans_reg"/>
</dbReference>
<dbReference type="EMBL" id="WEGJ01000003">
    <property type="protein sequence ID" value="MQY11539.1"/>
    <property type="molecule type" value="Genomic_DNA"/>
</dbReference>
<sequence>MAIRLHLTERDLRRITIAQRPDPLWDVEASLRSIRTRGTVKAGERRPLRLPESSRRLLSLVPAHGRSPDFISPVPQETGGDLETGLDLMLHTPRHLLAADMAAVGATRPLPAWAHDLAQGSPSALRTLAQAVREYHGAVVAPLSARLRPRFELAVADLTRTLVTEGLDALLSSLHPAIRWTPPVLHLHRGFMDDDVQLEGQGIHLMPTFFGGHDPIVYADPHAPTFVVRFTLGHPTGLQAPEAPDESLAPLVGATRAALLRVVVETGGATTTTLARTLILSPSTISHHTAALRKSGLITTQRTGASVSHTPTQLGIALLRGGEPGGPREGMVR</sequence>
<keyword evidence="6" id="KW-1185">Reference proteome</keyword>
<evidence type="ECO:0000256" key="2">
    <source>
        <dbReference type="ARBA" id="ARBA00023125"/>
    </source>
</evidence>
<dbReference type="RefSeq" id="WP_153450774.1">
    <property type="nucleotide sequence ID" value="NZ_WEGJ01000003.1"/>
</dbReference>
<dbReference type="InterPro" id="IPR036390">
    <property type="entry name" value="WH_DNA-bd_sf"/>
</dbReference>
<comment type="caution">
    <text evidence="5">The sequence shown here is derived from an EMBL/GenBank/DDBJ whole genome shotgun (WGS) entry which is preliminary data.</text>
</comment>
<dbReference type="Pfam" id="PF01022">
    <property type="entry name" value="HTH_5"/>
    <property type="match status" value="1"/>
</dbReference>
<dbReference type="GO" id="GO:0003700">
    <property type="term" value="F:DNA-binding transcription factor activity"/>
    <property type="evidence" value="ECO:0007669"/>
    <property type="project" value="InterPro"/>
</dbReference>
<dbReference type="PANTHER" id="PTHR43132:SF8">
    <property type="entry name" value="HTH-TYPE TRANSCRIPTIONAL REGULATOR KMTR"/>
    <property type="match status" value="1"/>
</dbReference>
<dbReference type="Gene3D" id="1.10.10.10">
    <property type="entry name" value="Winged helix-like DNA-binding domain superfamily/Winged helix DNA-binding domain"/>
    <property type="match status" value="1"/>
</dbReference>
<gene>
    <name evidence="5" type="ORF">SRB5_16580</name>
</gene>
<feature type="domain" description="HTH arsR-type" evidence="4">
    <location>
        <begin position="246"/>
        <end position="320"/>
    </location>
</feature>
<reference evidence="5 6" key="1">
    <citation type="submission" date="2019-10" db="EMBL/GenBank/DDBJ databases">
        <title>Streptomyces smaragdinus sp. nov. and Streptomyces fabii sp. nov., isolated from the gut of fungus growing-termite Macrotermes natalensis.</title>
        <authorList>
            <person name="Schwitalla J."/>
            <person name="Benndorf R."/>
            <person name="Martin K."/>
            <person name="De Beer W."/>
            <person name="Kaster A.-K."/>
            <person name="Vollmers J."/>
            <person name="Poulsen M."/>
            <person name="Beemelmanns C."/>
        </authorList>
    </citation>
    <scope>NUCLEOTIDE SEQUENCE [LARGE SCALE GENOMIC DNA]</scope>
    <source>
        <strain evidence="5 6">RB5</strain>
    </source>
</reference>
<proteinExistence type="predicted"/>
<evidence type="ECO:0000256" key="1">
    <source>
        <dbReference type="ARBA" id="ARBA00023015"/>
    </source>
</evidence>
<name>A0A7K0CDI7_9ACTN</name>
<organism evidence="5 6">
    <name type="scientific">Streptomyces smaragdinus</name>
    <dbReference type="NCBI Taxonomy" id="2585196"/>
    <lineage>
        <taxon>Bacteria</taxon>
        <taxon>Bacillati</taxon>
        <taxon>Actinomycetota</taxon>
        <taxon>Actinomycetes</taxon>
        <taxon>Kitasatosporales</taxon>
        <taxon>Streptomycetaceae</taxon>
        <taxon>Streptomyces</taxon>
    </lineage>
</organism>
<dbReference type="GO" id="GO:0003677">
    <property type="term" value="F:DNA binding"/>
    <property type="evidence" value="ECO:0007669"/>
    <property type="project" value="UniProtKB-KW"/>
</dbReference>
<dbReference type="PANTHER" id="PTHR43132">
    <property type="entry name" value="ARSENICAL RESISTANCE OPERON REPRESSOR ARSR-RELATED"/>
    <property type="match status" value="1"/>
</dbReference>
<evidence type="ECO:0000313" key="5">
    <source>
        <dbReference type="EMBL" id="MQY11539.1"/>
    </source>
</evidence>
<evidence type="ECO:0000313" key="6">
    <source>
        <dbReference type="Proteomes" id="UP000466345"/>
    </source>
</evidence>
<keyword evidence="3" id="KW-0804">Transcription</keyword>
<keyword evidence="1" id="KW-0805">Transcription regulation</keyword>
<evidence type="ECO:0000259" key="4">
    <source>
        <dbReference type="SMART" id="SM00418"/>
    </source>
</evidence>
<dbReference type="SUPFAM" id="SSF46785">
    <property type="entry name" value="Winged helix' DNA-binding domain"/>
    <property type="match status" value="1"/>
</dbReference>
<evidence type="ECO:0000256" key="3">
    <source>
        <dbReference type="ARBA" id="ARBA00023163"/>
    </source>
</evidence>
<dbReference type="InterPro" id="IPR001845">
    <property type="entry name" value="HTH_ArsR_DNA-bd_dom"/>
</dbReference>
<keyword evidence="2" id="KW-0238">DNA-binding</keyword>